<evidence type="ECO:0000313" key="2">
    <source>
        <dbReference type="Proteomes" id="UP000008177"/>
    </source>
</evidence>
<protein>
    <submittedName>
        <fullName evidence="1">Uncharacterized protein</fullName>
    </submittedName>
</protein>
<accession>G2XTF0</accession>
<gene>
    <name evidence="1" type="ORF">BofuT4_uP011120.1</name>
</gene>
<dbReference type="EMBL" id="FQ790265">
    <property type="protein sequence ID" value="CCD43864.1"/>
    <property type="molecule type" value="Genomic_DNA"/>
</dbReference>
<dbReference type="InParanoid" id="G2XTF0"/>
<organism evidence="1 2">
    <name type="scientific">Botryotinia fuckeliana (strain T4)</name>
    <name type="common">Noble rot fungus</name>
    <name type="synonym">Botrytis cinerea</name>
    <dbReference type="NCBI Taxonomy" id="999810"/>
    <lineage>
        <taxon>Eukaryota</taxon>
        <taxon>Fungi</taxon>
        <taxon>Dikarya</taxon>
        <taxon>Ascomycota</taxon>
        <taxon>Pezizomycotina</taxon>
        <taxon>Leotiomycetes</taxon>
        <taxon>Helotiales</taxon>
        <taxon>Sclerotiniaceae</taxon>
        <taxon>Botrytis</taxon>
    </lineage>
</organism>
<dbReference type="Proteomes" id="UP000008177">
    <property type="component" value="Unplaced contigs"/>
</dbReference>
<proteinExistence type="predicted"/>
<dbReference type="AlphaFoldDB" id="G2XTF0"/>
<dbReference type="HOGENOM" id="CLU_2687504_0_0_1"/>
<name>G2XTF0_BOTF4</name>
<reference evidence="2" key="1">
    <citation type="journal article" date="2011" name="PLoS Genet.">
        <title>Genomic analysis of the necrotrophic fungal pathogens Sclerotinia sclerotiorum and Botrytis cinerea.</title>
        <authorList>
            <person name="Amselem J."/>
            <person name="Cuomo C.A."/>
            <person name="van Kan J.A."/>
            <person name="Viaud M."/>
            <person name="Benito E.P."/>
            <person name="Couloux A."/>
            <person name="Coutinho P.M."/>
            <person name="de Vries R.P."/>
            <person name="Dyer P.S."/>
            <person name="Fillinger S."/>
            <person name="Fournier E."/>
            <person name="Gout L."/>
            <person name="Hahn M."/>
            <person name="Kohn L."/>
            <person name="Lapalu N."/>
            <person name="Plummer K.M."/>
            <person name="Pradier J.M."/>
            <person name="Quevillon E."/>
            <person name="Sharon A."/>
            <person name="Simon A."/>
            <person name="ten Have A."/>
            <person name="Tudzynski B."/>
            <person name="Tudzynski P."/>
            <person name="Wincker P."/>
            <person name="Andrew M."/>
            <person name="Anthouard V."/>
            <person name="Beever R.E."/>
            <person name="Beffa R."/>
            <person name="Benoit I."/>
            <person name="Bouzid O."/>
            <person name="Brault B."/>
            <person name="Chen Z."/>
            <person name="Choquer M."/>
            <person name="Collemare J."/>
            <person name="Cotton P."/>
            <person name="Danchin E.G."/>
            <person name="Da Silva C."/>
            <person name="Gautier A."/>
            <person name="Giraud C."/>
            <person name="Giraud T."/>
            <person name="Gonzalez C."/>
            <person name="Grossetete S."/>
            <person name="Guldener U."/>
            <person name="Henrissat B."/>
            <person name="Howlett B.J."/>
            <person name="Kodira C."/>
            <person name="Kretschmer M."/>
            <person name="Lappartient A."/>
            <person name="Leroch M."/>
            <person name="Levis C."/>
            <person name="Mauceli E."/>
            <person name="Neuveglise C."/>
            <person name="Oeser B."/>
            <person name="Pearson M."/>
            <person name="Poulain J."/>
            <person name="Poussereau N."/>
            <person name="Quesneville H."/>
            <person name="Rascle C."/>
            <person name="Schumacher J."/>
            <person name="Segurens B."/>
            <person name="Sexton A."/>
            <person name="Silva E."/>
            <person name="Sirven C."/>
            <person name="Soanes D.M."/>
            <person name="Talbot N.J."/>
            <person name="Templeton M."/>
            <person name="Yandava C."/>
            <person name="Yarden O."/>
            <person name="Zeng Q."/>
            <person name="Rollins J.A."/>
            <person name="Lebrun M.H."/>
            <person name="Dickman M."/>
        </authorList>
    </citation>
    <scope>NUCLEOTIDE SEQUENCE [LARGE SCALE GENOMIC DNA]</scope>
    <source>
        <strain evidence="2">T4</strain>
    </source>
</reference>
<evidence type="ECO:0000313" key="1">
    <source>
        <dbReference type="EMBL" id="CCD43864.1"/>
    </source>
</evidence>
<sequence length="74" mass="8505">MWCIVEQGSKPLYGEITSYALYFVHRQYMFPREDLMRMITGQSRWKHARGIGLGLGSGELLNPDLGMVERAGER</sequence>